<name>A0ABR9QN93_9BACI</name>
<gene>
    <name evidence="3" type="ORF">IMZ08_18235</name>
</gene>
<comment type="caution">
    <text evidence="3">The sequence shown here is derived from an EMBL/GenBank/DDBJ whole genome shotgun (WGS) entry which is preliminary data.</text>
</comment>
<sequence>MKFIQFNDKKIDSFLFMQLSDLAVTLSKIEDLEVEYAFKSYYDPIQNKLFISHFWDNRPYHDMVNGLKSDIYLRSIGSKNHSDFLEIDRYISSIKNYKIQSFAKQLFMVSEDLRLEEICKRERPGTKQTFQIRRGIYRKYFRDQLNVNIQKAVYTDSLFNAIFLLLTSDSPLEEIPSINEDIDLVLPFVRNEVTKFFEVNSTREVTRLCINLIETLDEVLTEDMLNMYFHLPELEYDLVELGITFDELKRKDKLKNNDILENVKEGDEDIHEEKLPTWHQESETTTKSFLQFDLEQGSQTDLLGEGVREGDTGDQALGMVQGSSQKTSRNDYSKMEALEGNREAKDGQSSGEHGKENKFAFTVNKYPEKPTIEEMKQYDHQKASVSSYQKKLKQMIQKTLEHKKNHPRGDLHFGRLSKKLIRMLTDDNPRLFYKKDQISPQIDAVFSLLVDCSASMYDKMEETKLGITLFHEALKGISVPHQVVGFWEDTNDATATKQPNYFYHAIDFQSSLKTSSGPEIMQLQPEEDNRDGYSIRVVSKKLLLRNEKQKFLLVFSDGEPAAFGYEQNGIVDTHEAVVEARKRGIEVINIFLANGEIDEGQQKTIQNIYGKYSIVVPDINELSDVLFPLLKKLLLKSI</sequence>
<dbReference type="CDD" id="cd01454">
    <property type="entry name" value="vWA_norD_type"/>
    <property type="match status" value="1"/>
</dbReference>
<evidence type="ECO:0000313" key="4">
    <source>
        <dbReference type="Proteomes" id="UP001516662"/>
    </source>
</evidence>
<dbReference type="RefSeq" id="WP_193539122.1">
    <property type="nucleotide sequence ID" value="NZ_JADCLJ010000024.1"/>
</dbReference>
<proteinExistence type="predicted"/>
<keyword evidence="4" id="KW-1185">Reference proteome</keyword>
<evidence type="ECO:0000259" key="2">
    <source>
        <dbReference type="SMART" id="SM00327"/>
    </source>
</evidence>
<dbReference type="Gene3D" id="3.40.50.410">
    <property type="entry name" value="von Willebrand factor, type A domain"/>
    <property type="match status" value="1"/>
</dbReference>
<dbReference type="InterPro" id="IPR002035">
    <property type="entry name" value="VWF_A"/>
</dbReference>
<evidence type="ECO:0000313" key="3">
    <source>
        <dbReference type="EMBL" id="MBE4909979.1"/>
    </source>
</evidence>
<feature type="region of interest" description="Disordered" evidence="1">
    <location>
        <begin position="312"/>
        <end position="332"/>
    </location>
</feature>
<dbReference type="SUPFAM" id="SSF53300">
    <property type="entry name" value="vWA-like"/>
    <property type="match status" value="1"/>
</dbReference>
<feature type="domain" description="VWFA" evidence="2">
    <location>
        <begin position="443"/>
        <end position="634"/>
    </location>
</feature>
<dbReference type="Proteomes" id="UP001516662">
    <property type="component" value="Unassembled WGS sequence"/>
</dbReference>
<dbReference type="InterPro" id="IPR051928">
    <property type="entry name" value="NorD/CobT"/>
</dbReference>
<dbReference type="InterPro" id="IPR036465">
    <property type="entry name" value="vWFA_dom_sf"/>
</dbReference>
<dbReference type="PANTHER" id="PTHR41248">
    <property type="entry name" value="NORD PROTEIN"/>
    <property type="match status" value="1"/>
</dbReference>
<organism evidence="3 4">
    <name type="scientific">Litchfieldia luteola</name>
    <dbReference type="NCBI Taxonomy" id="682179"/>
    <lineage>
        <taxon>Bacteria</taxon>
        <taxon>Bacillati</taxon>
        <taxon>Bacillota</taxon>
        <taxon>Bacilli</taxon>
        <taxon>Bacillales</taxon>
        <taxon>Bacillaceae</taxon>
        <taxon>Litchfieldia</taxon>
    </lineage>
</organism>
<dbReference type="SMART" id="SM00327">
    <property type="entry name" value="VWA"/>
    <property type="match status" value="1"/>
</dbReference>
<dbReference type="PANTHER" id="PTHR41248:SF1">
    <property type="entry name" value="NORD PROTEIN"/>
    <property type="match status" value="1"/>
</dbReference>
<accession>A0ABR9QN93</accession>
<evidence type="ECO:0000256" key="1">
    <source>
        <dbReference type="SAM" id="MobiDB-lite"/>
    </source>
</evidence>
<dbReference type="EMBL" id="JADCLJ010000024">
    <property type="protein sequence ID" value="MBE4909979.1"/>
    <property type="molecule type" value="Genomic_DNA"/>
</dbReference>
<reference evidence="3 4" key="1">
    <citation type="submission" date="2020-10" db="EMBL/GenBank/DDBJ databases">
        <title>Bacillus sp. HD4P25, an endophyte from a halophyte.</title>
        <authorList>
            <person name="Sun J.-Q."/>
        </authorList>
    </citation>
    <scope>NUCLEOTIDE SEQUENCE [LARGE SCALE GENOMIC DNA]</scope>
    <source>
        <strain evidence="3 4">YIM 93174</strain>
    </source>
</reference>
<protein>
    <recommendedName>
        <fullName evidence="2">VWFA domain-containing protein</fullName>
    </recommendedName>
</protein>